<dbReference type="OrthoDB" id="9811244at2"/>
<dbReference type="AlphaFoldDB" id="A0A1H1LDB9"/>
<dbReference type="Gene3D" id="1.20.58.1000">
    <property type="entry name" value="Metal-sensitive repressor, helix protomer"/>
    <property type="match status" value="1"/>
</dbReference>
<dbReference type="PANTHER" id="PTHR33677">
    <property type="entry name" value="TRANSCRIPTIONAL REPRESSOR FRMR-RELATED"/>
    <property type="match status" value="1"/>
</dbReference>
<evidence type="ECO:0000313" key="3">
    <source>
        <dbReference type="EMBL" id="SDR72025.1"/>
    </source>
</evidence>
<dbReference type="RefSeq" id="WP_019195056.1">
    <property type="nucleotide sequence ID" value="NZ_LT629765.1"/>
</dbReference>
<sequence>MDTATGDNYGYSADKARYIARLKRIEGQVRGVERMIEDNKYCVDILTQISAITSALENVGLALLDEHLSHCVAGAIEDGGHDAVEARIKEAMQAIKRMVKS</sequence>
<evidence type="ECO:0000313" key="4">
    <source>
        <dbReference type="Proteomes" id="UP000182237"/>
    </source>
</evidence>
<dbReference type="eggNOG" id="COG1937">
    <property type="taxonomic scope" value="Bacteria"/>
</dbReference>
<reference evidence="3 4" key="1">
    <citation type="submission" date="2016-10" db="EMBL/GenBank/DDBJ databases">
        <authorList>
            <person name="de Groot N.N."/>
        </authorList>
    </citation>
    <scope>NUCLEOTIDE SEQUENCE [LARGE SCALE GENOMIC DNA]</scope>
    <source>
        <strain evidence="3 4">DSM 45434</strain>
    </source>
</reference>
<protein>
    <submittedName>
        <fullName evidence="3">DNA-binding transcriptional regulator, FrmR family</fullName>
    </submittedName>
</protein>
<proteinExistence type="inferred from homology"/>
<gene>
    <name evidence="3" type="ORF">SAMN04488539_0148</name>
</gene>
<dbReference type="PANTHER" id="PTHR33677:SF3">
    <property type="entry name" value="COPPER-SENSING TRANSCRIPTIONAL REPRESSOR RICR"/>
    <property type="match status" value="1"/>
</dbReference>
<evidence type="ECO:0000256" key="1">
    <source>
        <dbReference type="ARBA" id="ARBA00005428"/>
    </source>
</evidence>
<accession>A0A1H1LDB9</accession>
<keyword evidence="2" id="KW-0186">Copper</keyword>
<keyword evidence="4" id="KW-1185">Reference proteome</keyword>
<evidence type="ECO:0000256" key="2">
    <source>
        <dbReference type="ARBA" id="ARBA00023008"/>
    </source>
</evidence>
<keyword evidence="3" id="KW-0238">DNA-binding</keyword>
<dbReference type="GO" id="GO:0003677">
    <property type="term" value="F:DNA binding"/>
    <property type="evidence" value="ECO:0007669"/>
    <property type="project" value="UniProtKB-KW"/>
</dbReference>
<dbReference type="Proteomes" id="UP000182237">
    <property type="component" value="Chromosome I"/>
</dbReference>
<dbReference type="EMBL" id="LT629765">
    <property type="protein sequence ID" value="SDR72025.1"/>
    <property type="molecule type" value="Genomic_DNA"/>
</dbReference>
<dbReference type="CDD" id="cd10148">
    <property type="entry name" value="CsoR-like_DUF156"/>
    <property type="match status" value="1"/>
</dbReference>
<dbReference type="InterPro" id="IPR003735">
    <property type="entry name" value="Metal_Tscrpt_repr"/>
</dbReference>
<dbReference type="STRING" id="1203190.GCA_000312345_02291"/>
<comment type="similarity">
    <text evidence="1">Belongs to the CsoR family.</text>
</comment>
<dbReference type="InterPro" id="IPR038390">
    <property type="entry name" value="Metal_Tscrpt_repr_sf"/>
</dbReference>
<dbReference type="Pfam" id="PF02583">
    <property type="entry name" value="Trns_repr_metal"/>
    <property type="match status" value="1"/>
</dbReference>
<organism evidence="3 4">
    <name type="scientific">Corynebacterium timonense</name>
    <dbReference type="NCBI Taxonomy" id="441500"/>
    <lineage>
        <taxon>Bacteria</taxon>
        <taxon>Bacillati</taxon>
        <taxon>Actinomycetota</taxon>
        <taxon>Actinomycetes</taxon>
        <taxon>Mycobacteriales</taxon>
        <taxon>Corynebacteriaceae</taxon>
        <taxon>Corynebacterium</taxon>
    </lineage>
</organism>
<dbReference type="GO" id="GO:0046872">
    <property type="term" value="F:metal ion binding"/>
    <property type="evidence" value="ECO:0007669"/>
    <property type="project" value="InterPro"/>
</dbReference>
<dbReference type="GO" id="GO:0045892">
    <property type="term" value="P:negative regulation of DNA-templated transcription"/>
    <property type="evidence" value="ECO:0007669"/>
    <property type="project" value="UniProtKB-ARBA"/>
</dbReference>
<name>A0A1H1LDB9_9CORY</name>